<evidence type="ECO:0000256" key="1">
    <source>
        <dbReference type="SAM" id="Phobius"/>
    </source>
</evidence>
<sequence>MHHKKTPLYIYWGIALLLSTLLLAYWLEWRHWVTLAYQQQAPEWFQTLVQRIYPRFGVEKQRFPLEFFLDKADQVVGRFALISLGSLSFIYLYQYKVGLRQKIQHYWNRPTTVYNVQRQLQVFTGILFLFTWDWYIYLNKLGNATVFYTPIFPYRLLHLPFPSPFWLLVLYSVFLFANFALLCKFRVVWASIVSVTLFVLLQGYMYCFHKTDHTYATLTQVALLVPILAWHYQKGQLKSQKQVAAWPWRLMQFSIAFTYFQAGLEKLLIGGIGWASPHSFRSYLYLHPTTLGAWIATSDFWCTVLPLTAMLFQLGFITIILYPRLKLTFLLTGTLFHLGTFLLFGIGWYYSPWMLVYLFFIDWESIRLRRLPKSTKLLGL</sequence>
<feature type="transmembrane region" description="Helical" evidence="1">
    <location>
        <begin position="329"/>
        <end position="350"/>
    </location>
</feature>
<accession>A1ZWN9</accession>
<gene>
    <name evidence="2" type="ORF">M23134_06767</name>
</gene>
<keyword evidence="3" id="KW-1185">Reference proteome</keyword>
<feature type="transmembrane region" description="Helical" evidence="1">
    <location>
        <begin position="75"/>
        <end position="93"/>
    </location>
</feature>
<evidence type="ECO:0000313" key="2">
    <source>
        <dbReference type="EMBL" id="EAY25171.1"/>
    </source>
</evidence>
<feature type="transmembrane region" description="Helical" evidence="1">
    <location>
        <begin position="187"/>
        <end position="207"/>
    </location>
</feature>
<name>A1ZWN9_MICM2</name>
<dbReference type="eggNOG" id="ENOG5032UHJ">
    <property type="taxonomic scope" value="Bacteria"/>
</dbReference>
<dbReference type="AlphaFoldDB" id="A1ZWN9"/>
<dbReference type="EMBL" id="AAWS01000053">
    <property type="protein sequence ID" value="EAY25171.1"/>
    <property type="molecule type" value="Genomic_DNA"/>
</dbReference>
<comment type="caution">
    <text evidence="2">The sequence shown here is derived from an EMBL/GenBank/DDBJ whole genome shotgun (WGS) entry which is preliminary data.</text>
</comment>
<organism evidence="2 3">
    <name type="scientific">Microscilla marina ATCC 23134</name>
    <dbReference type="NCBI Taxonomy" id="313606"/>
    <lineage>
        <taxon>Bacteria</taxon>
        <taxon>Pseudomonadati</taxon>
        <taxon>Bacteroidota</taxon>
        <taxon>Cytophagia</taxon>
        <taxon>Cytophagales</taxon>
        <taxon>Microscillaceae</taxon>
        <taxon>Microscilla</taxon>
    </lineage>
</organism>
<feature type="transmembrane region" description="Helical" evidence="1">
    <location>
        <begin position="253"/>
        <end position="274"/>
    </location>
</feature>
<keyword evidence="1" id="KW-0812">Transmembrane</keyword>
<feature type="transmembrane region" description="Helical" evidence="1">
    <location>
        <begin position="9"/>
        <end position="27"/>
    </location>
</feature>
<keyword evidence="1" id="KW-1133">Transmembrane helix</keyword>
<evidence type="ECO:0000313" key="3">
    <source>
        <dbReference type="Proteomes" id="UP000004095"/>
    </source>
</evidence>
<proteinExistence type="predicted"/>
<keyword evidence="1" id="KW-0472">Membrane</keyword>
<dbReference type="Proteomes" id="UP000004095">
    <property type="component" value="Unassembled WGS sequence"/>
</dbReference>
<feature type="transmembrane region" description="Helical" evidence="1">
    <location>
        <begin position="213"/>
        <end position="232"/>
    </location>
</feature>
<feature type="transmembrane region" description="Helical" evidence="1">
    <location>
        <begin position="294"/>
        <end position="322"/>
    </location>
</feature>
<feature type="transmembrane region" description="Helical" evidence="1">
    <location>
        <begin position="157"/>
        <end position="180"/>
    </location>
</feature>
<reference evidence="2 3" key="1">
    <citation type="submission" date="2007-01" db="EMBL/GenBank/DDBJ databases">
        <authorList>
            <person name="Haygood M."/>
            <person name="Podell S."/>
            <person name="Anderson C."/>
            <person name="Hopkinson B."/>
            <person name="Roe K."/>
            <person name="Barbeau K."/>
            <person name="Gaasterland T."/>
            <person name="Ferriera S."/>
            <person name="Johnson J."/>
            <person name="Kravitz S."/>
            <person name="Beeson K."/>
            <person name="Sutton G."/>
            <person name="Rogers Y.-H."/>
            <person name="Friedman R."/>
            <person name="Frazier M."/>
            <person name="Venter J.C."/>
        </authorList>
    </citation>
    <scope>NUCLEOTIDE SEQUENCE [LARGE SCALE GENOMIC DNA]</scope>
    <source>
        <strain evidence="2 3">ATCC 23134</strain>
    </source>
</reference>
<feature type="transmembrane region" description="Helical" evidence="1">
    <location>
        <begin position="120"/>
        <end position="137"/>
    </location>
</feature>
<protein>
    <submittedName>
        <fullName evidence="2">Membrane protein, putative</fullName>
    </submittedName>
</protein>